<keyword evidence="1 4" id="KW-0540">Nuclease</keyword>
<dbReference type="GO" id="GO:0006364">
    <property type="term" value="P:rRNA processing"/>
    <property type="evidence" value="ECO:0007669"/>
    <property type="project" value="UniProtKB-UniRule"/>
</dbReference>
<reference evidence="6" key="1">
    <citation type="submission" date="2022-02" db="EMBL/GenBank/DDBJ databases">
        <title>Halalkalibacter sp. nov. isolated from Lonar Lake, India.</title>
        <authorList>
            <person name="Joshi A."/>
            <person name="Thite S."/>
            <person name="Lodha T."/>
        </authorList>
    </citation>
    <scope>NUCLEOTIDE SEQUENCE</scope>
    <source>
        <strain evidence="6">MEB205</strain>
    </source>
</reference>
<gene>
    <name evidence="4" type="primary">mrnC</name>
    <name evidence="6" type="ORF">MF646_18465</name>
</gene>
<dbReference type="EC" id="3.1.26.-" evidence="4"/>
<evidence type="ECO:0000313" key="7">
    <source>
        <dbReference type="Proteomes" id="UP001139150"/>
    </source>
</evidence>
<keyword evidence="3 4" id="KW-0378">Hydrolase</keyword>
<dbReference type="GO" id="GO:0019843">
    <property type="term" value="F:rRNA binding"/>
    <property type="evidence" value="ECO:0007669"/>
    <property type="project" value="UniProtKB-UniRule"/>
</dbReference>
<dbReference type="SMART" id="SM00535">
    <property type="entry name" value="RIBOc"/>
    <property type="match status" value="1"/>
</dbReference>
<evidence type="ECO:0000256" key="1">
    <source>
        <dbReference type="ARBA" id="ARBA00022722"/>
    </source>
</evidence>
<comment type="cofactor">
    <cofactor evidence="4">
        <name>Mg(2+)</name>
        <dbReference type="ChEBI" id="CHEBI:18420"/>
    </cofactor>
</comment>
<dbReference type="PANTHER" id="PTHR34276:SF1">
    <property type="entry name" value="MINI-RIBONUCLEASE 3"/>
    <property type="match status" value="1"/>
</dbReference>
<feature type="domain" description="RNase III" evidence="5">
    <location>
        <begin position="1"/>
        <end position="137"/>
    </location>
</feature>
<comment type="subcellular location">
    <subcellularLocation>
        <location evidence="4">Cytoplasm</location>
    </subcellularLocation>
</comment>
<accession>A0A9X2I7B6</accession>
<keyword evidence="4" id="KW-0460">Magnesium</keyword>
<evidence type="ECO:0000313" key="6">
    <source>
        <dbReference type="EMBL" id="MCL7749108.1"/>
    </source>
</evidence>
<keyword evidence="4" id="KW-0698">rRNA processing</keyword>
<keyword evidence="4" id="KW-0963">Cytoplasm</keyword>
<dbReference type="InterPro" id="IPR008226">
    <property type="entry name" value="Mini3_fam"/>
</dbReference>
<dbReference type="Pfam" id="PF00636">
    <property type="entry name" value="Ribonuclease_3"/>
    <property type="match status" value="1"/>
</dbReference>
<dbReference type="RefSeq" id="WP_250097974.1">
    <property type="nucleotide sequence ID" value="NZ_JAKRYL010000023.1"/>
</dbReference>
<dbReference type="SUPFAM" id="SSF69065">
    <property type="entry name" value="RNase III domain-like"/>
    <property type="match status" value="1"/>
</dbReference>
<dbReference type="PIRSF" id="PIRSF005520">
    <property type="entry name" value="UCP005520"/>
    <property type="match status" value="1"/>
</dbReference>
<dbReference type="InterPro" id="IPR000999">
    <property type="entry name" value="RNase_III_dom"/>
</dbReference>
<dbReference type="InterPro" id="IPR036389">
    <property type="entry name" value="RNase_III_sf"/>
</dbReference>
<dbReference type="Gene3D" id="1.10.1520.10">
    <property type="entry name" value="Ribonuclease III domain"/>
    <property type="match status" value="1"/>
</dbReference>
<keyword evidence="4" id="KW-0699">rRNA-binding</keyword>
<evidence type="ECO:0000256" key="4">
    <source>
        <dbReference type="HAMAP-Rule" id="MF_01468"/>
    </source>
</evidence>
<dbReference type="HAMAP" id="MF_01468">
    <property type="entry name" value="RNase_Mini_III"/>
    <property type="match status" value="1"/>
</dbReference>
<keyword evidence="2 4" id="KW-0255">Endonuclease</keyword>
<keyword evidence="4" id="KW-0690">Ribosome biogenesis</keyword>
<evidence type="ECO:0000256" key="2">
    <source>
        <dbReference type="ARBA" id="ARBA00022759"/>
    </source>
</evidence>
<keyword evidence="4" id="KW-0694">RNA-binding</keyword>
<name>A0A9X2I7B6_9BACI</name>
<evidence type="ECO:0000256" key="3">
    <source>
        <dbReference type="ARBA" id="ARBA00022801"/>
    </source>
</evidence>
<organism evidence="6 7">
    <name type="scientific">Halalkalibacter alkaliphilus</name>
    <dbReference type="NCBI Taxonomy" id="2917993"/>
    <lineage>
        <taxon>Bacteria</taxon>
        <taxon>Bacillati</taxon>
        <taxon>Bacillota</taxon>
        <taxon>Bacilli</taxon>
        <taxon>Bacillales</taxon>
        <taxon>Bacillaceae</taxon>
        <taxon>Halalkalibacter</taxon>
    </lineage>
</organism>
<keyword evidence="7" id="KW-1185">Reference proteome</keyword>
<proteinExistence type="inferred from homology"/>
<comment type="caution">
    <text evidence="6">The sequence shown here is derived from an EMBL/GenBank/DDBJ whole genome shotgun (WGS) entry which is preliminary data.</text>
</comment>
<feature type="active site" evidence="4">
    <location>
        <position position="23"/>
    </location>
</feature>
<dbReference type="Proteomes" id="UP001139150">
    <property type="component" value="Unassembled WGS sequence"/>
</dbReference>
<evidence type="ECO:0000259" key="5">
    <source>
        <dbReference type="SMART" id="SM00535"/>
    </source>
</evidence>
<comment type="similarity">
    <text evidence="4">Belongs to the MrnC RNase family.</text>
</comment>
<protein>
    <recommendedName>
        <fullName evidence="4">Mini-ribonuclease 3</fullName>
        <shortName evidence="4">Mini-3</shortName>
        <shortName evidence="4">Mini-RNase 3</shortName>
        <ecNumber evidence="4">3.1.26.-</ecNumber>
    </recommendedName>
    <alternativeName>
        <fullName evidence="4">Mini-RNase III</fullName>
        <shortName evidence="4">Mini-III</shortName>
    </alternativeName>
</protein>
<comment type="function">
    <text evidence="4">Involved in correct processing of both the 5' and 3' ends of 23S rRNA precursor. Processes 30S rRNA precursor transcript even in absence of ribonuclease 3 (Rnc); Rnc processes 30S rRNA into smaller rRNA precursors.</text>
</comment>
<sequence length="138" mass="15898">MKIIEAKTDLKQLNALALAYMGDSVLDMYVRYYLIAQGNVRPHRLHVEATKYVSAKSQAYIMGRLLEEKFLSEDEISVFKRGRNAKSGSIPKNTDLNTYRYSTGFEAMLGYHYFQGEHDRLDEIIKKAVEVVEARSRL</sequence>
<comment type="subunit">
    <text evidence="4">Homodimer.</text>
</comment>
<dbReference type="PANTHER" id="PTHR34276">
    <property type="entry name" value="MINI-RIBONUCLEASE 3"/>
    <property type="match status" value="1"/>
</dbReference>
<dbReference type="GO" id="GO:0005737">
    <property type="term" value="C:cytoplasm"/>
    <property type="evidence" value="ECO:0007669"/>
    <property type="project" value="UniProtKB-SubCell"/>
</dbReference>
<dbReference type="AlphaFoldDB" id="A0A9X2I7B6"/>
<dbReference type="GO" id="GO:0004525">
    <property type="term" value="F:ribonuclease III activity"/>
    <property type="evidence" value="ECO:0007669"/>
    <property type="project" value="InterPro"/>
</dbReference>
<dbReference type="EMBL" id="JAKRYL010000023">
    <property type="protein sequence ID" value="MCL7749108.1"/>
    <property type="molecule type" value="Genomic_DNA"/>
</dbReference>